<reference evidence="3 4" key="1">
    <citation type="submission" date="2016-11" db="EMBL/GenBank/DDBJ databases">
        <title>Trade-off between light-utilization and light-protection in marine flavobacteria.</title>
        <authorList>
            <person name="Kumagai Y."/>
        </authorList>
    </citation>
    <scope>NUCLEOTIDE SEQUENCE [LARGE SCALE GENOMIC DNA]</scope>
    <source>
        <strain evidence="3 4">NBRC 107125</strain>
    </source>
</reference>
<dbReference type="AlphaFoldDB" id="A0A1X9N9L4"/>
<keyword evidence="1" id="KW-0812">Transmembrane</keyword>
<keyword evidence="1" id="KW-0472">Membrane</keyword>
<protein>
    <recommendedName>
        <fullName evidence="2">DAHL domain-containing protein</fullName>
    </recommendedName>
</protein>
<proteinExistence type="predicted"/>
<gene>
    <name evidence="3" type="ORF">BST96_02770</name>
</gene>
<evidence type="ECO:0000313" key="4">
    <source>
        <dbReference type="Proteomes" id="UP000193450"/>
    </source>
</evidence>
<name>A0A1X9N9L4_9GAMM</name>
<keyword evidence="1" id="KW-1133">Transmembrane helix</keyword>
<evidence type="ECO:0000313" key="3">
    <source>
        <dbReference type="EMBL" id="ARN73122.1"/>
    </source>
</evidence>
<dbReference type="Proteomes" id="UP000193450">
    <property type="component" value="Chromosome"/>
</dbReference>
<organism evidence="3 4">
    <name type="scientific">Oceanicoccus sagamiensis</name>
    <dbReference type="NCBI Taxonomy" id="716816"/>
    <lineage>
        <taxon>Bacteria</taxon>
        <taxon>Pseudomonadati</taxon>
        <taxon>Pseudomonadota</taxon>
        <taxon>Gammaproteobacteria</taxon>
        <taxon>Cellvibrionales</taxon>
        <taxon>Spongiibacteraceae</taxon>
        <taxon>Oceanicoccus</taxon>
    </lineage>
</organism>
<feature type="transmembrane region" description="Helical" evidence="1">
    <location>
        <begin position="12"/>
        <end position="30"/>
    </location>
</feature>
<feature type="domain" description="DAHL" evidence="2">
    <location>
        <begin position="32"/>
        <end position="199"/>
    </location>
</feature>
<dbReference type="KEGG" id="osg:BST96_02770"/>
<sequence length="222" mass="24984">MAKSGSIQLRSMLISVIVLIFCFSVVFIYASDQSKHSAAVNNLDYLVRAKGYLKQSVFDSQYGRSQNYDAINRWVGKVAALTDRVAADLEDIDLKADGIDYGLMLEQKSDNIVELVEQFKYQDSIVKSSSIYIGRKINRLVNQDVDSNKRVIDLASSFIDLSMRPDEKSSALFFENYRRLDALSNDGDARALKKQLDIYMAATIKQKELANVLGGCWVVIIK</sequence>
<evidence type="ECO:0000259" key="2">
    <source>
        <dbReference type="Pfam" id="PF19443"/>
    </source>
</evidence>
<dbReference type="EMBL" id="CP019343">
    <property type="protein sequence ID" value="ARN73122.1"/>
    <property type="molecule type" value="Genomic_DNA"/>
</dbReference>
<dbReference type="InterPro" id="IPR045812">
    <property type="entry name" value="DAHL"/>
</dbReference>
<keyword evidence="4" id="KW-1185">Reference proteome</keyword>
<accession>A0A1X9N9L4</accession>
<dbReference type="Pfam" id="PF19443">
    <property type="entry name" value="DAHL"/>
    <property type="match status" value="1"/>
</dbReference>
<evidence type="ECO:0000256" key="1">
    <source>
        <dbReference type="SAM" id="Phobius"/>
    </source>
</evidence>